<accession>A0A5N6LRG7</accession>
<reference evidence="1 2" key="1">
    <citation type="submission" date="2019-05" db="EMBL/GenBank/DDBJ databases">
        <title>Mikania micrantha, genome provides insights into the molecular mechanism of rapid growth.</title>
        <authorList>
            <person name="Liu B."/>
        </authorList>
    </citation>
    <scope>NUCLEOTIDE SEQUENCE [LARGE SCALE GENOMIC DNA]</scope>
    <source>
        <strain evidence="1">NLD-2019</strain>
        <tissue evidence="1">Leaf</tissue>
    </source>
</reference>
<keyword evidence="2" id="KW-1185">Reference proteome</keyword>
<proteinExistence type="predicted"/>
<organism evidence="1 2">
    <name type="scientific">Mikania micrantha</name>
    <name type="common">bitter vine</name>
    <dbReference type="NCBI Taxonomy" id="192012"/>
    <lineage>
        <taxon>Eukaryota</taxon>
        <taxon>Viridiplantae</taxon>
        <taxon>Streptophyta</taxon>
        <taxon>Embryophyta</taxon>
        <taxon>Tracheophyta</taxon>
        <taxon>Spermatophyta</taxon>
        <taxon>Magnoliopsida</taxon>
        <taxon>eudicotyledons</taxon>
        <taxon>Gunneridae</taxon>
        <taxon>Pentapetalae</taxon>
        <taxon>asterids</taxon>
        <taxon>campanulids</taxon>
        <taxon>Asterales</taxon>
        <taxon>Asteraceae</taxon>
        <taxon>Asteroideae</taxon>
        <taxon>Heliantheae alliance</taxon>
        <taxon>Eupatorieae</taxon>
        <taxon>Mikania</taxon>
    </lineage>
</organism>
<comment type="caution">
    <text evidence="1">The sequence shown here is derived from an EMBL/GenBank/DDBJ whole genome shotgun (WGS) entry which is preliminary data.</text>
</comment>
<protein>
    <submittedName>
        <fullName evidence="1">Uncharacterized protein</fullName>
    </submittedName>
</protein>
<sequence>METWSSRKHEELFPAAVVLRQRRVAIGITEGRWVFDGGDGDAGFVIMELVTPVRTVVAGDGGDFSGGGDYEERYD</sequence>
<evidence type="ECO:0000313" key="1">
    <source>
        <dbReference type="EMBL" id="KAD2804149.1"/>
    </source>
</evidence>
<dbReference type="AlphaFoldDB" id="A0A5N6LRG7"/>
<dbReference type="Proteomes" id="UP000326396">
    <property type="component" value="Linkage Group LG8"/>
</dbReference>
<evidence type="ECO:0000313" key="2">
    <source>
        <dbReference type="Proteomes" id="UP000326396"/>
    </source>
</evidence>
<name>A0A5N6LRG7_9ASTR</name>
<dbReference type="EMBL" id="SZYD01000018">
    <property type="protein sequence ID" value="KAD2804149.1"/>
    <property type="molecule type" value="Genomic_DNA"/>
</dbReference>
<gene>
    <name evidence="1" type="ORF">E3N88_37526</name>
</gene>